<feature type="region of interest" description="Disordered" evidence="1">
    <location>
        <begin position="14"/>
        <end position="72"/>
    </location>
</feature>
<proteinExistence type="predicted"/>
<feature type="compositionally biased region" description="Pro residues" evidence="1">
    <location>
        <begin position="51"/>
        <end position="64"/>
    </location>
</feature>
<protein>
    <submittedName>
        <fullName evidence="2">SFRICE_014257</fullName>
    </submittedName>
</protein>
<dbReference type="AlphaFoldDB" id="A0A2H1VPK4"/>
<organism evidence="2">
    <name type="scientific">Spodoptera frugiperda</name>
    <name type="common">Fall armyworm</name>
    <dbReference type="NCBI Taxonomy" id="7108"/>
    <lineage>
        <taxon>Eukaryota</taxon>
        <taxon>Metazoa</taxon>
        <taxon>Ecdysozoa</taxon>
        <taxon>Arthropoda</taxon>
        <taxon>Hexapoda</taxon>
        <taxon>Insecta</taxon>
        <taxon>Pterygota</taxon>
        <taxon>Neoptera</taxon>
        <taxon>Endopterygota</taxon>
        <taxon>Lepidoptera</taxon>
        <taxon>Glossata</taxon>
        <taxon>Ditrysia</taxon>
        <taxon>Noctuoidea</taxon>
        <taxon>Noctuidae</taxon>
        <taxon>Amphipyrinae</taxon>
        <taxon>Spodoptera</taxon>
    </lineage>
</organism>
<sequence>MQGTPHRMLQRAVLAMMTPERLLPPNQRQKPAETPVSEMSGPGERKEQKPYRPPPYERPYGPPDNPKDRPRA</sequence>
<accession>A0A2H1VPK4</accession>
<dbReference type="EMBL" id="ODYU01003690">
    <property type="protein sequence ID" value="SOQ42765.1"/>
    <property type="molecule type" value="Genomic_DNA"/>
</dbReference>
<name>A0A2H1VPK4_SPOFR</name>
<evidence type="ECO:0000256" key="1">
    <source>
        <dbReference type="SAM" id="MobiDB-lite"/>
    </source>
</evidence>
<evidence type="ECO:0000313" key="2">
    <source>
        <dbReference type="EMBL" id="SOQ42765.1"/>
    </source>
</evidence>
<gene>
    <name evidence="2" type="ORF">SFRICE_014257</name>
</gene>
<reference evidence="2" key="1">
    <citation type="submission" date="2016-07" db="EMBL/GenBank/DDBJ databases">
        <authorList>
            <person name="Bretaudeau A."/>
        </authorList>
    </citation>
    <scope>NUCLEOTIDE SEQUENCE</scope>
    <source>
        <strain evidence="2">Rice</strain>
        <tissue evidence="2">Whole body</tissue>
    </source>
</reference>